<evidence type="ECO:0000313" key="1">
    <source>
        <dbReference type="EMBL" id="OLP76146.1"/>
    </source>
</evidence>
<keyword evidence="2" id="KW-1185">Reference proteome</keyword>
<sequence length="367" mass="40014">MKREVNELMHALTSRSWYFVGRSRILSWDSGSVATGCRCFAGSPGVKIITGSLEAVCCLQLDMGNNGGDAKAVLCCGSVPKAEAEKGARLIANTLVCWLHNAVEKVCEPGFFHGILPLDFNVLLHRANFSRDKNSLQPFGDSQFLVTRLLGCGQVEFAKGRLAIGTAKLRYASSVAIEEEAGWKAGEESADDSLLAYGQYYKYRTQSGKWGLADPRLWLLRCSFWGLSRWLPEDGCRDRLRRALLRSLRWLRSLCALRRLYGSCWHDAFPRHGTYGSWWVGASAHYVVYGAYGNCWPAASPLLAGGQPAFACANGAATPPRVEPLFHGLCSLLAQRALIQGTARAWQNSGEASASNAVEGTALGRAG</sequence>
<dbReference type="AlphaFoldDB" id="A0A1Q9BZP4"/>
<protein>
    <submittedName>
        <fullName evidence="1">Uncharacterized protein</fullName>
    </submittedName>
</protein>
<dbReference type="EMBL" id="LSRX01002124">
    <property type="protein sequence ID" value="OLP76146.1"/>
    <property type="molecule type" value="Genomic_DNA"/>
</dbReference>
<organism evidence="1 2">
    <name type="scientific">Symbiodinium microadriaticum</name>
    <name type="common">Dinoflagellate</name>
    <name type="synonym">Zooxanthella microadriatica</name>
    <dbReference type="NCBI Taxonomy" id="2951"/>
    <lineage>
        <taxon>Eukaryota</taxon>
        <taxon>Sar</taxon>
        <taxon>Alveolata</taxon>
        <taxon>Dinophyceae</taxon>
        <taxon>Suessiales</taxon>
        <taxon>Symbiodiniaceae</taxon>
        <taxon>Symbiodinium</taxon>
    </lineage>
</organism>
<accession>A0A1Q9BZP4</accession>
<gene>
    <name evidence="1" type="ORF">AK812_SmicGene43958</name>
</gene>
<proteinExistence type="predicted"/>
<name>A0A1Q9BZP4_SYMMI</name>
<comment type="caution">
    <text evidence="1">The sequence shown here is derived from an EMBL/GenBank/DDBJ whole genome shotgun (WGS) entry which is preliminary data.</text>
</comment>
<reference evidence="1 2" key="1">
    <citation type="submission" date="2016-02" db="EMBL/GenBank/DDBJ databases">
        <title>Genome analysis of coral dinoflagellate symbionts highlights evolutionary adaptations to a symbiotic lifestyle.</title>
        <authorList>
            <person name="Aranda M."/>
            <person name="Li Y."/>
            <person name="Liew Y.J."/>
            <person name="Baumgarten S."/>
            <person name="Simakov O."/>
            <person name="Wilson M."/>
            <person name="Piel J."/>
            <person name="Ashoor H."/>
            <person name="Bougouffa S."/>
            <person name="Bajic V.B."/>
            <person name="Ryu T."/>
            <person name="Ravasi T."/>
            <person name="Bayer T."/>
            <person name="Micklem G."/>
            <person name="Kim H."/>
            <person name="Bhak J."/>
            <person name="Lajeunesse T.C."/>
            <person name="Voolstra C.R."/>
        </authorList>
    </citation>
    <scope>NUCLEOTIDE SEQUENCE [LARGE SCALE GENOMIC DNA]</scope>
    <source>
        <strain evidence="1 2">CCMP2467</strain>
    </source>
</reference>
<evidence type="ECO:0000313" key="2">
    <source>
        <dbReference type="Proteomes" id="UP000186817"/>
    </source>
</evidence>
<dbReference type="Proteomes" id="UP000186817">
    <property type="component" value="Unassembled WGS sequence"/>
</dbReference>